<evidence type="ECO:0000256" key="2">
    <source>
        <dbReference type="ARBA" id="ARBA00022741"/>
    </source>
</evidence>
<dbReference type="PANTHER" id="PTHR11070:SF69">
    <property type="entry name" value="ATP-DEPENDENT DNA HELICASE UVRD2"/>
    <property type="match status" value="1"/>
</dbReference>
<evidence type="ECO:0000256" key="7">
    <source>
        <dbReference type="ARBA" id="ARBA00034617"/>
    </source>
</evidence>
<comment type="similarity">
    <text evidence="1">Belongs to the helicase family. UvrD subfamily.</text>
</comment>
<dbReference type="CDD" id="cd18807">
    <property type="entry name" value="SF1_C_UvrD"/>
    <property type="match status" value="1"/>
</dbReference>
<evidence type="ECO:0000259" key="12">
    <source>
        <dbReference type="PROSITE" id="PS51198"/>
    </source>
</evidence>
<evidence type="ECO:0000256" key="5">
    <source>
        <dbReference type="ARBA" id="ARBA00022840"/>
    </source>
</evidence>
<feature type="domain" description="HRDC" evidence="11">
    <location>
        <begin position="607"/>
        <end position="680"/>
    </location>
</feature>
<dbReference type="Pfam" id="PF13361">
    <property type="entry name" value="UvrD_C"/>
    <property type="match status" value="2"/>
</dbReference>
<dbReference type="EMBL" id="JBHMDG010000002">
    <property type="protein sequence ID" value="MFB9311727.1"/>
    <property type="molecule type" value="Genomic_DNA"/>
</dbReference>
<dbReference type="SUPFAM" id="SSF52540">
    <property type="entry name" value="P-loop containing nucleoside triphosphate hydrolases"/>
    <property type="match status" value="1"/>
</dbReference>
<dbReference type="Gene3D" id="1.10.10.160">
    <property type="match status" value="1"/>
</dbReference>
<dbReference type="GO" id="GO:0004386">
    <property type="term" value="F:helicase activity"/>
    <property type="evidence" value="ECO:0007669"/>
    <property type="project" value="UniProtKB-KW"/>
</dbReference>
<comment type="catalytic activity">
    <reaction evidence="7">
        <text>Couples ATP hydrolysis with the unwinding of duplex DNA by translocating in the 3'-5' direction.</text>
        <dbReference type="EC" id="5.6.2.4"/>
    </reaction>
</comment>
<evidence type="ECO:0000313" key="14">
    <source>
        <dbReference type="EMBL" id="MFB9311727.1"/>
    </source>
</evidence>
<reference evidence="14 15" key="1">
    <citation type="submission" date="2024-09" db="EMBL/GenBank/DDBJ databases">
        <authorList>
            <person name="Sun Q."/>
            <person name="Mori K."/>
        </authorList>
    </citation>
    <scope>NUCLEOTIDE SEQUENCE [LARGE SCALE GENOMIC DNA]</scope>
    <source>
        <strain evidence="14 15">JCM 9626</strain>
    </source>
</reference>
<dbReference type="GO" id="GO:0016787">
    <property type="term" value="F:hydrolase activity"/>
    <property type="evidence" value="ECO:0007669"/>
    <property type="project" value="UniProtKB-KW"/>
</dbReference>
<evidence type="ECO:0000256" key="4">
    <source>
        <dbReference type="ARBA" id="ARBA00022806"/>
    </source>
</evidence>
<evidence type="ECO:0000313" key="15">
    <source>
        <dbReference type="Proteomes" id="UP001589750"/>
    </source>
</evidence>
<dbReference type="Pfam" id="PF00570">
    <property type="entry name" value="HRDC"/>
    <property type="match status" value="1"/>
</dbReference>
<comment type="catalytic activity">
    <reaction evidence="9">
        <text>ATP + H2O = ADP + phosphate + H(+)</text>
        <dbReference type="Rhea" id="RHEA:13065"/>
        <dbReference type="ChEBI" id="CHEBI:15377"/>
        <dbReference type="ChEBI" id="CHEBI:15378"/>
        <dbReference type="ChEBI" id="CHEBI:30616"/>
        <dbReference type="ChEBI" id="CHEBI:43474"/>
        <dbReference type="ChEBI" id="CHEBI:456216"/>
        <dbReference type="EC" id="5.6.2.4"/>
    </reaction>
</comment>
<dbReference type="InterPro" id="IPR014016">
    <property type="entry name" value="UvrD-like_ATP-bd"/>
</dbReference>
<sequence>MAAADLLSALDPEQRAVAETLRGPVRVLAGAGTGKTRAITHRIAHGVATGVYAPTEVLAVTFTTRAAGEMRGRLRSLGAPTVQARTFHSAALRQLRYFWPHTHGTELPELTASKISMVVAAARTLRLRPDQAMLRDLASEIEWAKVSNVRPDDYAAIAVARGRSVSKVEPEVVGRMITAYEDVKRAQGRMDMEDVLLLTAGLLAEDERVAAQVRRQYKWFVVDEFQDVSPLQSALLDLWLGGRDEICVVGDPAQTIYSFAGANADYLRDFPVKHPGTTSVELVRNYRSTPQVVTAANTLLAGTGSTSVELRAQRPAGSAVSYHGHPDEVAEASAVAREIARQRAAGRPLAEIAILFRINAQSEAYEEALTSATIPYVIRGAARFFDRPEVREAVTRLRGAARGGVNPADGDTWVDLVRDTLAGQGWTPDPPEARGQTRDRWESWQAIVSQAEAHAAEAPSRDLGSFVDDLDRRASEQHAPVAEGVTIATFHAAKGLEWDSVFLVGLQDGTLPITYAQTPAAIEEERRLLYVGMTRARVDLALSWAQARNPGQAARRKPSRFLDPLLPDADRAPAKAKGSRGARTCVECGKPLSGTDKARRRCTDCPAPYDEALFERLRGWRLERSRAEEIAPFMVFSNATLEAVAELRPSSPKALLAISGIGPDKLDRYGEDVLALLSED</sequence>
<keyword evidence="5 10" id="KW-0067">ATP-binding</keyword>
<evidence type="ECO:0000256" key="8">
    <source>
        <dbReference type="ARBA" id="ARBA00034808"/>
    </source>
</evidence>
<dbReference type="SMART" id="SM00341">
    <property type="entry name" value="HRDC"/>
    <property type="match status" value="1"/>
</dbReference>
<dbReference type="Gene3D" id="1.10.150.80">
    <property type="entry name" value="HRDC domain"/>
    <property type="match status" value="1"/>
</dbReference>
<gene>
    <name evidence="14" type="ORF">ACFFRI_01615</name>
</gene>
<dbReference type="PROSITE" id="PS51198">
    <property type="entry name" value="UVRD_HELICASE_ATP_BIND"/>
    <property type="match status" value="1"/>
</dbReference>
<dbReference type="Gene3D" id="1.10.486.10">
    <property type="entry name" value="PCRA, domain 4"/>
    <property type="match status" value="1"/>
</dbReference>
<dbReference type="Pfam" id="PF00580">
    <property type="entry name" value="UvrD-helicase"/>
    <property type="match status" value="1"/>
</dbReference>
<keyword evidence="4 10" id="KW-0347">Helicase</keyword>
<dbReference type="InterPro" id="IPR013986">
    <property type="entry name" value="DExx_box_DNA_helicase_dom_sf"/>
</dbReference>
<dbReference type="InterPro" id="IPR014017">
    <property type="entry name" value="DNA_helicase_UvrD-like_C"/>
</dbReference>
<dbReference type="CDD" id="cd17932">
    <property type="entry name" value="DEXQc_UvrD"/>
    <property type="match status" value="1"/>
</dbReference>
<dbReference type="SUPFAM" id="SSF47819">
    <property type="entry name" value="HRDC-like"/>
    <property type="match status" value="1"/>
</dbReference>
<organism evidence="14 15">
    <name type="scientific">Nocardioides plantarum</name>
    <dbReference type="NCBI Taxonomy" id="29299"/>
    <lineage>
        <taxon>Bacteria</taxon>
        <taxon>Bacillati</taxon>
        <taxon>Actinomycetota</taxon>
        <taxon>Actinomycetes</taxon>
        <taxon>Propionibacteriales</taxon>
        <taxon>Nocardioidaceae</taxon>
        <taxon>Nocardioides</taxon>
    </lineage>
</organism>
<evidence type="ECO:0000256" key="9">
    <source>
        <dbReference type="ARBA" id="ARBA00048988"/>
    </source>
</evidence>
<name>A0ABV5K4Q3_9ACTN</name>
<keyword evidence="2 10" id="KW-0547">Nucleotide-binding</keyword>
<evidence type="ECO:0000256" key="3">
    <source>
        <dbReference type="ARBA" id="ARBA00022801"/>
    </source>
</evidence>
<comment type="caution">
    <text evidence="14">The sequence shown here is derived from an EMBL/GenBank/DDBJ whole genome shotgun (WGS) entry which is preliminary data.</text>
</comment>
<evidence type="ECO:0000259" key="11">
    <source>
        <dbReference type="PROSITE" id="PS50967"/>
    </source>
</evidence>
<feature type="binding site" evidence="10">
    <location>
        <begin position="29"/>
        <end position="36"/>
    </location>
    <ligand>
        <name>ATP</name>
        <dbReference type="ChEBI" id="CHEBI:30616"/>
    </ligand>
</feature>
<evidence type="ECO:0000256" key="6">
    <source>
        <dbReference type="ARBA" id="ARBA00023235"/>
    </source>
</evidence>
<dbReference type="RefSeq" id="WP_140011039.1">
    <property type="nucleotide sequence ID" value="NZ_JBHMDG010000002.1"/>
</dbReference>
<dbReference type="PROSITE" id="PS50967">
    <property type="entry name" value="HRDC"/>
    <property type="match status" value="1"/>
</dbReference>
<evidence type="ECO:0000256" key="10">
    <source>
        <dbReference type="PROSITE-ProRule" id="PRU00560"/>
    </source>
</evidence>
<protein>
    <recommendedName>
        <fullName evidence="8">DNA 3'-5' helicase</fullName>
        <ecNumber evidence="8">5.6.2.4</ecNumber>
    </recommendedName>
</protein>
<dbReference type="EC" id="5.6.2.4" evidence="8"/>
<keyword evidence="6" id="KW-0413">Isomerase</keyword>
<dbReference type="InterPro" id="IPR000212">
    <property type="entry name" value="DNA_helicase_UvrD/REP"/>
</dbReference>
<evidence type="ECO:0000256" key="1">
    <source>
        <dbReference type="ARBA" id="ARBA00009922"/>
    </source>
</evidence>
<dbReference type="InterPro" id="IPR010997">
    <property type="entry name" value="HRDC-like_sf"/>
</dbReference>
<keyword evidence="3 10" id="KW-0378">Hydrolase</keyword>
<dbReference type="Proteomes" id="UP001589750">
    <property type="component" value="Unassembled WGS sequence"/>
</dbReference>
<accession>A0ABV5K4Q3</accession>
<dbReference type="InterPro" id="IPR027417">
    <property type="entry name" value="P-loop_NTPase"/>
</dbReference>
<keyword evidence="15" id="KW-1185">Reference proteome</keyword>
<feature type="domain" description="UvrD-like helicase ATP-binding" evidence="12">
    <location>
        <begin position="8"/>
        <end position="289"/>
    </location>
</feature>
<dbReference type="Gene3D" id="3.40.50.300">
    <property type="entry name" value="P-loop containing nucleotide triphosphate hydrolases"/>
    <property type="match status" value="3"/>
</dbReference>
<dbReference type="PANTHER" id="PTHR11070">
    <property type="entry name" value="UVRD / RECB / PCRA DNA HELICASE FAMILY MEMBER"/>
    <property type="match status" value="1"/>
</dbReference>
<dbReference type="InterPro" id="IPR044876">
    <property type="entry name" value="HRDC_dom_sf"/>
</dbReference>
<proteinExistence type="inferred from homology"/>
<dbReference type="InterPro" id="IPR002121">
    <property type="entry name" value="HRDC_dom"/>
</dbReference>
<feature type="domain" description="UvrD-like helicase C-terminal" evidence="13">
    <location>
        <begin position="289"/>
        <end position="538"/>
    </location>
</feature>
<dbReference type="PROSITE" id="PS51217">
    <property type="entry name" value="UVRD_HELICASE_CTER"/>
    <property type="match status" value="1"/>
</dbReference>
<evidence type="ECO:0000259" key="13">
    <source>
        <dbReference type="PROSITE" id="PS51217"/>
    </source>
</evidence>